<dbReference type="PRINTS" id="PR00455">
    <property type="entry name" value="HTHTETR"/>
</dbReference>
<dbReference type="InterPro" id="IPR050109">
    <property type="entry name" value="HTH-type_TetR-like_transc_reg"/>
</dbReference>
<feature type="DNA-binding region" description="H-T-H motif" evidence="4">
    <location>
        <begin position="37"/>
        <end position="56"/>
    </location>
</feature>
<keyword evidence="7" id="KW-1185">Reference proteome</keyword>
<dbReference type="PROSITE" id="PS50977">
    <property type="entry name" value="HTH_TETR_2"/>
    <property type="match status" value="1"/>
</dbReference>
<gene>
    <name evidence="6" type="ORF">HF682_10795</name>
</gene>
<dbReference type="GO" id="GO:0003700">
    <property type="term" value="F:DNA-binding transcription factor activity"/>
    <property type="evidence" value="ECO:0007669"/>
    <property type="project" value="TreeGrafter"/>
</dbReference>
<dbReference type="SUPFAM" id="SSF48498">
    <property type="entry name" value="Tetracyclin repressor-like, C-terminal domain"/>
    <property type="match status" value="1"/>
</dbReference>
<evidence type="ECO:0000256" key="1">
    <source>
        <dbReference type="ARBA" id="ARBA00023015"/>
    </source>
</evidence>
<dbReference type="InterPro" id="IPR025996">
    <property type="entry name" value="MT1864/Rv1816-like_C"/>
</dbReference>
<dbReference type="RefSeq" id="WP_168877300.1">
    <property type="nucleotide sequence ID" value="NZ_JABAIM010000002.1"/>
</dbReference>
<dbReference type="PANTHER" id="PTHR30055">
    <property type="entry name" value="HTH-TYPE TRANSCRIPTIONAL REGULATOR RUTR"/>
    <property type="match status" value="1"/>
</dbReference>
<dbReference type="GO" id="GO:0000976">
    <property type="term" value="F:transcription cis-regulatory region binding"/>
    <property type="evidence" value="ECO:0007669"/>
    <property type="project" value="TreeGrafter"/>
</dbReference>
<dbReference type="Pfam" id="PF13305">
    <property type="entry name" value="TetR_C_33"/>
    <property type="match status" value="1"/>
</dbReference>
<evidence type="ECO:0000256" key="2">
    <source>
        <dbReference type="ARBA" id="ARBA00023125"/>
    </source>
</evidence>
<protein>
    <submittedName>
        <fullName evidence="6">TetR/AcrR family transcriptional regulator</fullName>
    </submittedName>
</protein>
<keyword evidence="1" id="KW-0805">Transcription regulation</keyword>
<comment type="caution">
    <text evidence="6">The sequence shown here is derived from an EMBL/GenBank/DDBJ whole genome shotgun (WGS) entry which is preliminary data.</text>
</comment>
<keyword evidence="3" id="KW-0804">Transcription</keyword>
<dbReference type="SUPFAM" id="SSF46689">
    <property type="entry name" value="Homeodomain-like"/>
    <property type="match status" value="1"/>
</dbReference>
<name>A0A847SED5_9NEIS</name>
<dbReference type="Pfam" id="PF00440">
    <property type="entry name" value="TetR_N"/>
    <property type="match status" value="1"/>
</dbReference>
<sequence>MAADTTPRTRYHHGQLRQALLDATLALVIEQGMSAWSLRDVARRVGVSPAAPFRHFDSKHALLAAIAEQGMQRFVADIAREVEAAPAEGRLQAMGVGYLRWAIANPAQFMVISDRSLFNLAQSPTLLAQSEAVMGQMDALLQARYGQHPGFALEQARLMFRAQAYGLARMAVDRHLEEWAIPPEQALEHCLRVLDQFFILLPGCGGQTGARSHALPA</sequence>
<evidence type="ECO:0000313" key="6">
    <source>
        <dbReference type="EMBL" id="NLR75649.1"/>
    </source>
</evidence>
<evidence type="ECO:0000256" key="3">
    <source>
        <dbReference type="ARBA" id="ARBA00023163"/>
    </source>
</evidence>
<evidence type="ECO:0000313" key="7">
    <source>
        <dbReference type="Proteomes" id="UP000587991"/>
    </source>
</evidence>
<evidence type="ECO:0000256" key="4">
    <source>
        <dbReference type="PROSITE-ProRule" id="PRU00335"/>
    </source>
</evidence>
<dbReference type="PANTHER" id="PTHR30055:SF220">
    <property type="entry name" value="TETR-FAMILY REGULATORY PROTEIN"/>
    <property type="match status" value="1"/>
</dbReference>
<organism evidence="6 7">
    <name type="scientific">Leeia aquatica</name>
    <dbReference type="NCBI Taxonomy" id="2725557"/>
    <lineage>
        <taxon>Bacteria</taxon>
        <taxon>Pseudomonadati</taxon>
        <taxon>Pseudomonadota</taxon>
        <taxon>Betaproteobacteria</taxon>
        <taxon>Neisseriales</taxon>
        <taxon>Leeiaceae</taxon>
        <taxon>Leeia</taxon>
    </lineage>
</organism>
<evidence type="ECO:0000259" key="5">
    <source>
        <dbReference type="PROSITE" id="PS50977"/>
    </source>
</evidence>
<dbReference type="Gene3D" id="1.10.357.10">
    <property type="entry name" value="Tetracycline Repressor, domain 2"/>
    <property type="match status" value="1"/>
</dbReference>
<accession>A0A847SED5</accession>
<proteinExistence type="predicted"/>
<dbReference type="EMBL" id="JABAIM010000002">
    <property type="protein sequence ID" value="NLR75649.1"/>
    <property type="molecule type" value="Genomic_DNA"/>
</dbReference>
<dbReference type="InterPro" id="IPR001647">
    <property type="entry name" value="HTH_TetR"/>
</dbReference>
<dbReference type="InterPro" id="IPR009057">
    <property type="entry name" value="Homeodomain-like_sf"/>
</dbReference>
<dbReference type="AlphaFoldDB" id="A0A847SED5"/>
<reference evidence="6 7" key="1">
    <citation type="submission" date="2020-04" db="EMBL/GenBank/DDBJ databases">
        <title>Draft genome of Leeia sp. IMCC25680.</title>
        <authorList>
            <person name="Song J."/>
            <person name="Cho J.-C."/>
        </authorList>
    </citation>
    <scope>NUCLEOTIDE SEQUENCE [LARGE SCALE GENOMIC DNA]</scope>
    <source>
        <strain evidence="6 7">IMCC25680</strain>
    </source>
</reference>
<dbReference type="Proteomes" id="UP000587991">
    <property type="component" value="Unassembled WGS sequence"/>
</dbReference>
<keyword evidence="2 4" id="KW-0238">DNA-binding</keyword>
<dbReference type="InterPro" id="IPR036271">
    <property type="entry name" value="Tet_transcr_reg_TetR-rel_C_sf"/>
</dbReference>
<feature type="domain" description="HTH tetR-type" evidence="5">
    <location>
        <begin position="14"/>
        <end position="74"/>
    </location>
</feature>